<dbReference type="EMBL" id="FNKM01000002">
    <property type="protein sequence ID" value="SDQ74507.1"/>
    <property type="molecule type" value="Genomic_DNA"/>
</dbReference>
<reference evidence="2 3" key="1">
    <citation type="submission" date="2016-10" db="EMBL/GenBank/DDBJ databases">
        <authorList>
            <person name="Varghese N."/>
            <person name="Submissions S."/>
        </authorList>
    </citation>
    <scope>NUCLEOTIDE SEQUENCE [LARGE SCALE GENOMIC DNA]</scope>
    <source>
        <strain evidence="2 3">BS2976</strain>
    </source>
</reference>
<dbReference type="Proteomes" id="UP000198740">
    <property type="component" value="Unassembled WGS sequence"/>
</dbReference>
<feature type="region of interest" description="Disordered" evidence="1">
    <location>
        <begin position="1"/>
        <end position="33"/>
    </location>
</feature>
<evidence type="ECO:0000313" key="2">
    <source>
        <dbReference type="EMBL" id="SDQ74507.1"/>
    </source>
</evidence>
<protein>
    <submittedName>
        <fullName evidence="2">Uncharacterized protein</fullName>
    </submittedName>
</protein>
<sequence length="216" mass="24064">MPVNSLPPTRSHADVSLASTMPTPVPPEKKFSSHVHDELKSLDNLSTYLKESPHKNGYLRYSEDTGWKFSPNKSWRDSLHMRDAGFSKAPINPADMGLVKPGEEIALCNLLQRLNTKINSYPVTLESFEKTPFTPPVAEPGPSSLAAKPVKPTPLRRTIFPNATPPETPIPSLRLDLPKYQNVMNDYIKSPALSSPPVEADTLSIKERAQAWERRN</sequence>
<proteinExistence type="predicted"/>
<keyword evidence="3" id="KW-1185">Reference proteome</keyword>
<evidence type="ECO:0000313" key="3">
    <source>
        <dbReference type="Proteomes" id="UP000198740"/>
    </source>
</evidence>
<name>A0ABY0THD9_9PSED</name>
<accession>A0ABY0THD9</accession>
<organism evidence="2 3">
    <name type="scientific">Pseudomonas grimontii</name>
    <dbReference type="NCBI Taxonomy" id="129847"/>
    <lineage>
        <taxon>Bacteria</taxon>
        <taxon>Pseudomonadati</taxon>
        <taxon>Pseudomonadota</taxon>
        <taxon>Gammaproteobacteria</taxon>
        <taxon>Pseudomonadales</taxon>
        <taxon>Pseudomonadaceae</taxon>
        <taxon>Pseudomonas</taxon>
    </lineage>
</organism>
<comment type="caution">
    <text evidence="2">The sequence shown here is derived from an EMBL/GenBank/DDBJ whole genome shotgun (WGS) entry which is preliminary data.</text>
</comment>
<gene>
    <name evidence="2" type="ORF">SAMN04490186_1779</name>
</gene>
<evidence type="ECO:0000256" key="1">
    <source>
        <dbReference type="SAM" id="MobiDB-lite"/>
    </source>
</evidence>